<dbReference type="GeneID" id="5892298"/>
<dbReference type="FunCoup" id="A9V372">
    <property type="interactions" value="101"/>
</dbReference>
<evidence type="ECO:0000256" key="2">
    <source>
        <dbReference type="SAM" id="SignalP"/>
    </source>
</evidence>
<dbReference type="PANTHER" id="PTHR14363:SF17">
    <property type="entry name" value="HEPARANASE-LIKE PROTEIN 3"/>
    <property type="match status" value="1"/>
</dbReference>
<dbReference type="InterPro" id="IPR017853">
    <property type="entry name" value="GH"/>
</dbReference>
<keyword evidence="4" id="KW-1185">Reference proteome</keyword>
<evidence type="ECO:0008006" key="5">
    <source>
        <dbReference type="Google" id="ProtNLM"/>
    </source>
</evidence>
<dbReference type="GO" id="GO:0016020">
    <property type="term" value="C:membrane"/>
    <property type="evidence" value="ECO:0007669"/>
    <property type="project" value="InterPro"/>
</dbReference>
<dbReference type="PANTHER" id="PTHR14363">
    <property type="entry name" value="HEPARANASE-RELATED"/>
    <property type="match status" value="1"/>
</dbReference>
<dbReference type="OMA" id="YMRGSIT"/>
<dbReference type="eggNOG" id="ENOG502QQST">
    <property type="taxonomic scope" value="Eukaryota"/>
</dbReference>
<comment type="similarity">
    <text evidence="1">Belongs to the glycosyl hydrolase 79 family.</text>
</comment>
<dbReference type="STRING" id="81824.A9V372"/>
<evidence type="ECO:0000313" key="4">
    <source>
        <dbReference type="Proteomes" id="UP000001357"/>
    </source>
</evidence>
<dbReference type="KEGG" id="mbr:MONBRDRAFT_26729"/>
<dbReference type="Proteomes" id="UP000001357">
    <property type="component" value="Unassembled WGS sequence"/>
</dbReference>
<dbReference type="InParanoid" id="A9V372"/>
<evidence type="ECO:0000313" key="3">
    <source>
        <dbReference type="EMBL" id="EDQ88010.1"/>
    </source>
</evidence>
<dbReference type="Gene3D" id="3.20.20.80">
    <property type="entry name" value="Glycosidases"/>
    <property type="match status" value="1"/>
</dbReference>
<keyword evidence="2" id="KW-0732">Signal</keyword>
<feature type="chain" id="PRO_5002745224" description="Beta-glucuronidase C-terminal domain-containing protein" evidence="2">
    <location>
        <begin position="23"/>
        <end position="505"/>
    </location>
</feature>
<reference evidence="3 4" key="1">
    <citation type="journal article" date="2008" name="Nature">
        <title>The genome of the choanoflagellate Monosiga brevicollis and the origin of metazoans.</title>
        <authorList>
            <consortium name="JGI Sequencing"/>
            <person name="King N."/>
            <person name="Westbrook M.J."/>
            <person name="Young S.L."/>
            <person name="Kuo A."/>
            <person name="Abedin M."/>
            <person name="Chapman J."/>
            <person name="Fairclough S."/>
            <person name="Hellsten U."/>
            <person name="Isogai Y."/>
            <person name="Letunic I."/>
            <person name="Marr M."/>
            <person name="Pincus D."/>
            <person name="Putnam N."/>
            <person name="Rokas A."/>
            <person name="Wright K.J."/>
            <person name="Zuzow R."/>
            <person name="Dirks W."/>
            <person name="Good M."/>
            <person name="Goodstein D."/>
            <person name="Lemons D."/>
            <person name="Li W."/>
            <person name="Lyons J.B."/>
            <person name="Morris A."/>
            <person name="Nichols S."/>
            <person name="Richter D.J."/>
            <person name="Salamov A."/>
            <person name="Bork P."/>
            <person name="Lim W.A."/>
            <person name="Manning G."/>
            <person name="Miller W.T."/>
            <person name="McGinnis W."/>
            <person name="Shapiro H."/>
            <person name="Tjian R."/>
            <person name="Grigoriev I.V."/>
            <person name="Rokhsar D."/>
        </authorList>
    </citation>
    <scope>NUCLEOTIDE SEQUENCE [LARGE SCALE GENOMIC DNA]</scope>
    <source>
        <strain evidence="4">MX1 / ATCC 50154</strain>
    </source>
</reference>
<name>A9V372_MONBE</name>
<dbReference type="GO" id="GO:0004566">
    <property type="term" value="F:beta-glucuronidase activity"/>
    <property type="evidence" value="ECO:0000318"/>
    <property type="project" value="GO_Central"/>
</dbReference>
<accession>A9V372</accession>
<dbReference type="PROSITE" id="PS51257">
    <property type="entry name" value="PROKAR_LIPOPROTEIN"/>
    <property type="match status" value="1"/>
</dbReference>
<dbReference type="SUPFAM" id="SSF51445">
    <property type="entry name" value="(Trans)glycosidases"/>
    <property type="match status" value="1"/>
</dbReference>
<protein>
    <recommendedName>
        <fullName evidence="5">Beta-glucuronidase C-terminal domain-containing protein</fullName>
    </recommendedName>
</protein>
<evidence type="ECO:0000256" key="1">
    <source>
        <dbReference type="ARBA" id="ARBA00009800"/>
    </source>
</evidence>
<dbReference type="Pfam" id="PF03662">
    <property type="entry name" value="Glyco_hydro_79n"/>
    <property type="match status" value="1"/>
</dbReference>
<proteinExistence type="inferred from homology"/>
<feature type="signal peptide" evidence="2">
    <location>
        <begin position="1"/>
        <end position="22"/>
    </location>
</feature>
<gene>
    <name evidence="3" type="ORF">MONBRDRAFT_26729</name>
</gene>
<organism evidence="3 4">
    <name type="scientific">Monosiga brevicollis</name>
    <name type="common">Choanoflagellate</name>
    <dbReference type="NCBI Taxonomy" id="81824"/>
    <lineage>
        <taxon>Eukaryota</taxon>
        <taxon>Choanoflagellata</taxon>
        <taxon>Craspedida</taxon>
        <taxon>Salpingoecidae</taxon>
        <taxon>Monosiga</taxon>
    </lineage>
</organism>
<dbReference type="EMBL" id="CH991556">
    <property type="protein sequence ID" value="EDQ88010.1"/>
    <property type="molecule type" value="Genomic_DNA"/>
</dbReference>
<dbReference type="RefSeq" id="XP_001747086.1">
    <property type="nucleotide sequence ID" value="XM_001747034.1"/>
</dbReference>
<dbReference type="AlphaFoldDB" id="A9V372"/>
<sequence length="505" mass="54295">MGVGRLGAICLVLLACMAPAQATVTVAIAPYINAVSATSSDSYVSFNFDWHTASEGASWVNASVLNIDFENPRLRALARAMAPAYLRIGGSEGDLASYLVNTQAPPSDCAAMPEFCLTMPRWRQLIEFCQDTGLRLVFGLNICAGRNNTGALPCQDPNAPWNGTNTFELLQYTAQNNLTVAGFELGNEKQGVLSPQLAADAFIQTRAWINQLWPNATTRPKLVGPDLNPRADWLRAFLTAAGPGTLDAVTYHLYIGYGVSPDLLQQLTAASTFGFIGRVAGPIQRSQLATASTAELWVGETAAAWHSGQSGTCNAFISGFWYLNQLGMLASTGHKAHCRQALVGGNYALVNQTNNFTPNPDYYTGLLYHRLMGSQYIDVPQQEPQSADLQADFRSYGACTAGTHNGSITIAYVNSFNETVDLLLRIQRLDGLPDNLGNTFSAYFLTSPNLQSLTVDLNGVTLHMLDETTLPNLSGHQQPVGSSITIPALSYGFLVFPDAKAAACS</sequence>
<dbReference type="InterPro" id="IPR005199">
    <property type="entry name" value="Glyco_hydro_79"/>
</dbReference>